<proteinExistence type="predicted"/>
<dbReference type="InterPro" id="IPR053949">
    <property type="entry name" value="SBE2/SBE22_M"/>
</dbReference>
<evidence type="ECO:0000313" key="4">
    <source>
        <dbReference type="Proteomes" id="UP000000707"/>
    </source>
</evidence>
<organism evidence="4">
    <name type="scientific">Candida tenuis (strain ATCC 10573 / BCRC 21748 / CBS 615 / JCM 9827 / NBRC 10315 / NRRL Y-1498 / VKM Y-70)</name>
    <name type="common">Yeast</name>
    <name type="synonym">Yamadazyma tenuis</name>
    <dbReference type="NCBI Taxonomy" id="590646"/>
    <lineage>
        <taxon>Eukaryota</taxon>
        <taxon>Fungi</taxon>
        <taxon>Dikarya</taxon>
        <taxon>Ascomycota</taxon>
        <taxon>Saccharomycotina</taxon>
        <taxon>Pichiomycetes</taxon>
        <taxon>Debaryomycetaceae</taxon>
        <taxon>Yamadazyma</taxon>
    </lineage>
</organism>
<dbReference type="Proteomes" id="UP000000707">
    <property type="component" value="Unassembled WGS sequence"/>
</dbReference>
<evidence type="ECO:0000256" key="1">
    <source>
        <dbReference type="SAM" id="MobiDB-lite"/>
    </source>
</evidence>
<dbReference type="eggNOG" id="ENOG502QR4N">
    <property type="taxonomic scope" value="Eukaryota"/>
</dbReference>
<dbReference type="HOGENOM" id="CLU_326512_0_0_1"/>
<reference evidence="3 4" key="1">
    <citation type="journal article" date="2011" name="Proc. Natl. Acad. Sci. U.S.A.">
        <title>Comparative genomics of xylose-fermenting fungi for enhanced biofuel production.</title>
        <authorList>
            <person name="Wohlbach D.J."/>
            <person name="Kuo A."/>
            <person name="Sato T.K."/>
            <person name="Potts K.M."/>
            <person name="Salamov A.A."/>
            <person name="LaButti K.M."/>
            <person name="Sun H."/>
            <person name="Clum A."/>
            <person name="Pangilinan J.L."/>
            <person name="Lindquist E.A."/>
            <person name="Lucas S."/>
            <person name="Lapidus A."/>
            <person name="Jin M."/>
            <person name="Gunawan C."/>
            <person name="Balan V."/>
            <person name="Dale B.E."/>
            <person name="Jeffries T.W."/>
            <person name="Zinkel R."/>
            <person name="Barry K.W."/>
            <person name="Grigoriev I.V."/>
            <person name="Gasch A.P."/>
        </authorList>
    </citation>
    <scope>NUCLEOTIDE SEQUENCE [LARGE SCALE GENOMIC DNA]</scope>
    <source>
        <strain evidence="4">ATCC 10573 / BCRC 21748 / CBS 615 / JCM 9827 / NBRC 10315 / NRRL Y-1498 / VKM Y-70</strain>
    </source>
</reference>
<evidence type="ECO:0000313" key="3">
    <source>
        <dbReference type="EMBL" id="EGV65256.1"/>
    </source>
</evidence>
<feature type="compositionally biased region" description="Low complexity" evidence="1">
    <location>
        <begin position="95"/>
        <end position="109"/>
    </location>
</feature>
<keyword evidence="4" id="KW-1185">Reference proteome</keyword>
<gene>
    <name evidence="3" type="ORF">CANTEDRAFT_119393</name>
</gene>
<dbReference type="Pfam" id="PF22874">
    <property type="entry name" value="SBE2_M"/>
    <property type="match status" value="1"/>
</dbReference>
<dbReference type="OrthoDB" id="289721at2759"/>
<protein>
    <recommendedName>
        <fullName evidence="2">SBE2/SBE22 middle domain-containing protein</fullName>
    </recommendedName>
</protein>
<accession>G3AZW4</accession>
<evidence type="ECO:0000259" key="2">
    <source>
        <dbReference type="Pfam" id="PF22874"/>
    </source>
</evidence>
<feature type="region of interest" description="Disordered" evidence="1">
    <location>
        <begin position="88"/>
        <end position="120"/>
    </location>
</feature>
<dbReference type="EMBL" id="GL996514">
    <property type="protein sequence ID" value="EGV65256.1"/>
    <property type="molecule type" value="Genomic_DNA"/>
</dbReference>
<feature type="domain" description="SBE2/SBE22 middle" evidence="2">
    <location>
        <begin position="289"/>
        <end position="370"/>
    </location>
</feature>
<name>G3AZW4_CANTC</name>
<dbReference type="AlphaFoldDB" id="G3AZW4"/>
<sequence>MKSNENYYDIQIKATKKNNKAIVPPRRINSQSSIADMCSNASKRPSDYYIKKLSSSSVNLAKRPISGDSIVSLNSTYSDDISVNSSSFDHHDSRLSSMTSNSIISPSDSPTLKSHSGKADDGFNHSLSTITDDAALVEDSIAESSFRVQRNVSIKSTNTIASSAFSSSSLTLTRTKTKYLSQEEIKTRQKLRKKQFDDSYLEDDILSSDLSFVFNVPVMKSQSELYFKKTIRKNLVDDDHYKPFPLPGKLRSNSTPNLKPLNTSSINVSDSVIEEDESQGTIDDDSQIVDNISNYYSQRSKSYSKLVQMSRHENMMFKLPAYVKSQSSIEDLNLISPEKLNFVDQTRPIYLPPKPETDKAKHNKEMQKMLKDFERSSFTFESSHESDWSSLINDKNFARRVVNEKNIIRKMNWDSNCPESLRYEYLVSLLTYNNPDLTKKVDDNFTNLNSVYSSLNDSIKRNRNIEFEKVVKSVSERPLFSSNLSLASNLTRPDSKAFKKNFLTILFLKSIDNNLHKHDETFLIPVIVLLFKDRSTQEQFRLIELINHQIFTKELKVEVNKTFERWSSKLPKKIDNYLQNFNLKEFTNLDFNRFFEVLIQFNDRLPLSMSASLPSTPVSAGANRHIDSCSLELIYKFLQLLIIYNVNSKTKIFNHTKIIQSYLIIIIKYYHINWNDFNELIKLNKSIKLNFNTNNSINLNNFNDKWKVIFKNI</sequence>